<dbReference type="EMBL" id="RBIN01000003">
    <property type="protein sequence ID" value="RKR06267.1"/>
    <property type="molecule type" value="Genomic_DNA"/>
</dbReference>
<dbReference type="InterPro" id="IPR052553">
    <property type="entry name" value="CbiG_hydrolase"/>
</dbReference>
<sequence>MGCRRGCTVEALESLMLACLARHGWPVARVAALATLNDKCREPGLRQLAARYRWPLLGFEREQLDSWRQAISRPSTAAARHMAVTSVAEAAALAGCRQLDDSGHVTLLGPRQQSDRATAALAATVFRPLTESS</sequence>
<evidence type="ECO:0000313" key="2">
    <source>
        <dbReference type="EMBL" id="RKR06267.1"/>
    </source>
</evidence>
<gene>
    <name evidence="2" type="ORF">C7446_1206</name>
</gene>
<dbReference type="AlphaFoldDB" id="A0A420WYG1"/>
<protein>
    <submittedName>
        <fullName evidence="2">Cobalt-precorrin 5A hydrolase</fullName>
    </submittedName>
</protein>
<keyword evidence="2" id="KW-0378">Hydrolase</keyword>
<reference evidence="2 3" key="1">
    <citation type="submission" date="2018-10" db="EMBL/GenBank/DDBJ databases">
        <title>Genomic Encyclopedia of Type Strains, Phase IV (KMG-IV): sequencing the most valuable type-strain genomes for metagenomic binning, comparative biology and taxonomic classification.</title>
        <authorList>
            <person name="Goeker M."/>
        </authorList>
    </citation>
    <scope>NUCLEOTIDE SEQUENCE [LARGE SCALE GENOMIC DNA]</scope>
    <source>
        <strain evidence="2 3">DSM 23229</strain>
    </source>
</reference>
<dbReference type="InterPro" id="IPR036518">
    <property type="entry name" value="CobE/GbiG_C_sf"/>
</dbReference>
<comment type="caution">
    <text evidence="2">The sequence shown here is derived from an EMBL/GenBank/DDBJ whole genome shotgun (WGS) entry which is preliminary data.</text>
</comment>
<dbReference type="Gene3D" id="3.30.420.180">
    <property type="entry name" value="CobE/GbiG C-terminal domain"/>
    <property type="match status" value="1"/>
</dbReference>
<feature type="domain" description="CobE/GbiG C-terminal" evidence="1">
    <location>
        <begin position="1"/>
        <end position="122"/>
    </location>
</feature>
<accession>A0A420WYG1</accession>
<proteinExistence type="predicted"/>
<dbReference type="GO" id="GO:0016787">
    <property type="term" value="F:hydrolase activity"/>
    <property type="evidence" value="ECO:0007669"/>
    <property type="project" value="UniProtKB-KW"/>
</dbReference>
<evidence type="ECO:0000259" key="1">
    <source>
        <dbReference type="Pfam" id="PF01890"/>
    </source>
</evidence>
<organism evidence="2 3">
    <name type="scientific">Kushneria sinocarnis</name>
    <dbReference type="NCBI Taxonomy" id="595502"/>
    <lineage>
        <taxon>Bacteria</taxon>
        <taxon>Pseudomonadati</taxon>
        <taxon>Pseudomonadota</taxon>
        <taxon>Gammaproteobacteria</taxon>
        <taxon>Oceanospirillales</taxon>
        <taxon>Halomonadaceae</taxon>
        <taxon>Kushneria</taxon>
    </lineage>
</organism>
<evidence type="ECO:0000313" key="3">
    <source>
        <dbReference type="Proteomes" id="UP000281975"/>
    </source>
</evidence>
<dbReference type="InterPro" id="IPR002750">
    <property type="entry name" value="CobE/GbiG_C"/>
</dbReference>
<dbReference type="SUPFAM" id="SSF159664">
    <property type="entry name" value="CobE/GbiG C-terminal domain-like"/>
    <property type="match status" value="1"/>
</dbReference>
<dbReference type="Proteomes" id="UP000281975">
    <property type="component" value="Unassembled WGS sequence"/>
</dbReference>
<dbReference type="PANTHER" id="PTHR37477">
    <property type="entry name" value="COBALT-PRECORRIN-5A HYDROLASE"/>
    <property type="match status" value="1"/>
</dbReference>
<dbReference type="Pfam" id="PF01890">
    <property type="entry name" value="CbiG_C"/>
    <property type="match status" value="1"/>
</dbReference>
<name>A0A420WYG1_9GAMM</name>
<dbReference type="PANTHER" id="PTHR37477:SF1">
    <property type="entry name" value="COBALT-PRECORRIN-5A HYDROLASE"/>
    <property type="match status" value="1"/>
</dbReference>
<keyword evidence="3" id="KW-1185">Reference proteome</keyword>
<dbReference type="GO" id="GO:0009236">
    <property type="term" value="P:cobalamin biosynthetic process"/>
    <property type="evidence" value="ECO:0007669"/>
    <property type="project" value="InterPro"/>
</dbReference>